<reference evidence="1 2" key="1">
    <citation type="journal article" date="2024" name="Plant Biotechnol. J.">
        <title>Dendrobium thyrsiflorum genome and its molecular insights into genes involved in important horticultural traits.</title>
        <authorList>
            <person name="Chen B."/>
            <person name="Wang J.Y."/>
            <person name="Zheng P.J."/>
            <person name="Li K.L."/>
            <person name="Liang Y.M."/>
            <person name="Chen X.F."/>
            <person name="Zhang C."/>
            <person name="Zhao X."/>
            <person name="He X."/>
            <person name="Zhang G.Q."/>
            <person name="Liu Z.J."/>
            <person name="Xu Q."/>
        </authorList>
    </citation>
    <scope>NUCLEOTIDE SEQUENCE [LARGE SCALE GENOMIC DNA]</scope>
    <source>
        <strain evidence="1">GZMU011</strain>
    </source>
</reference>
<evidence type="ECO:0000313" key="2">
    <source>
        <dbReference type="Proteomes" id="UP001552299"/>
    </source>
</evidence>
<name>A0ABD0VFB1_DENTH</name>
<dbReference type="Proteomes" id="UP001552299">
    <property type="component" value="Unassembled WGS sequence"/>
</dbReference>
<dbReference type="AlphaFoldDB" id="A0ABD0VFB1"/>
<evidence type="ECO:0000313" key="1">
    <source>
        <dbReference type="EMBL" id="KAL0921311.1"/>
    </source>
</evidence>
<sequence length="150" mass="16580">MVLSIQNDFGRVLNSCISRRLLLSTIVEFREGRTISDELLVLKAPEYDAIGAFVELIAIVLHGIEENPEVSDEVLVGKDTKHEVVSGGIGNEAILGFGEMMDSRVGAEVGDEKSLRSEDSEHYDPNLTYVDSSEPPLQKHYLVMIYLSVV</sequence>
<proteinExistence type="predicted"/>
<organism evidence="1 2">
    <name type="scientific">Dendrobium thyrsiflorum</name>
    <name type="common">Pinecone-like raceme dendrobium</name>
    <name type="synonym">Orchid</name>
    <dbReference type="NCBI Taxonomy" id="117978"/>
    <lineage>
        <taxon>Eukaryota</taxon>
        <taxon>Viridiplantae</taxon>
        <taxon>Streptophyta</taxon>
        <taxon>Embryophyta</taxon>
        <taxon>Tracheophyta</taxon>
        <taxon>Spermatophyta</taxon>
        <taxon>Magnoliopsida</taxon>
        <taxon>Liliopsida</taxon>
        <taxon>Asparagales</taxon>
        <taxon>Orchidaceae</taxon>
        <taxon>Epidendroideae</taxon>
        <taxon>Malaxideae</taxon>
        <taxon>Dendrobiinae</taxon>
        <taxon>Dendrobium</taxon>
    </lineage>
</organism>
<keyword evidence="2" id="KW-1185">Reference proteome</keyword>
<gene>
    <name evidence="1" type="ORF">M5K25_008372</name>
</gene>
<protein>
    <submittedName>
        <fullName evidence="1">Uncharacterized protein</fullName>
    </submittedName>
</protein>
<dbReference type="EMBL" id="JANQDX010000007">
    <property type="protein sequence ID" value="KAL0921311.1"/>
    <property type="molecule type" value="Genomic_DNA"/>
</dbReference>
<comment type="caution">
    <text evidence="1">The sequence shown here is derived from an EMBL/GenBank/DDBJ whole genome shotgun (WGS) entry which is preliminary data.</text>
</comment>
<accession>A0ABD0VFB1</accession>